<protein>
    <submittedName>
        <fullName evidence="8">Cation channel sperm-associated auxiliary subunit gamma isoform X1</fullName>
    </submittedName>
</protein>
<dbReference type="Pfam" id="PF22851">
    <property type="entry name" value="CATSPERG_Ig-like"/>
    <property type="match status" value="1"/>
</dbReference>
<dbReference type="InterPro" id="IPR053874">
    <property type="entry name" value="CATSPERG_Ig-like"/>
</dbReference>
<dbReference type="Pfam" id="PF15064">
    <property type="entry name" value="CATSPERG_beta-prop"/>
    <property type="match status" value="1"/>
</dbReference>
<dbReference type="Pfam" id="PF22846">
    <property type="entry name" value="CATSPERG_C"/>
    <property type="match status" value="1"/>
</dbReference>
<feature type="domain" description="CATSPERG C-terminal" evidence="5">
    <location>
        <begin position="902"/>
        <end position="1102"/>
    </location>
</feature>
<accession>A0ABM3ZN41</accession>
<keyword evidence="2" id="KW-0732">Signal</keyword>
<feature type="domain" description="CATSPERG N-terminal" evidence="4">
    <location>
        <begin position="39"/>
        <end position="200"/>
    </location>
</feature>
<dbReference type="InterPro" id="IPR053871">
    <property type="entry name" value="CATSPERG_beta-prop"/>
</dbReference>
<dbReference type="PANTHER" id="PTHR14327:SF1">
    <property type="entry name" value="CATION CHANNEL SPERM-ASSOCIATED AUXILIARY SUBUNIT GAMMA"/>
    <property type="match status" value="1"/>
</dbReference>
<sequence>MWKLHCGSIKEVPKMWKSFLPNLLCLLLQLKLCLSLRQCKWAASLSETKNVEGYITSYIHQEEIRSVVESFKDLKDSPVDPNDRDARYYGFPYFLKIYLLCLYRKVPVANRVGHYSGLNPIVRVSFREPVNPVRQKQERLQIEMKAAPYRMNVTDCESEEICTMVWFAPMPFLNGSVVNRITVRTNGFGLPMLNRRMNININGFMEPSEKDEKFRIGEKLKSMKHIFGLKDPSRPLWATYRHAPVLILGGIPEKKIIILSNTNFESFHIIEVAIDSCWIGSLSCPQGKFSSSIVDTIATESTLFIRQNQLVYYFTGHYPLLHLETKGSVLWTRILNNVCVKKLVPVFFPYNNTEYVIALGGGSQEGEFFLISCKDGIVKASGSLKERKRTLCYRIFRSNCIISWALLTEENMFHFLVFRKSGNRTYVVSYDREQENFELIYRAPTRVPMASDKGFVMLLGTEKYTDKPLIARGLAYNPFNKAFYIWGNVILQSQDKINYIYLSNFPSDSPIKDFVLSFSGSFAVMTDREELWVSSDNGIAFKKAYPSDAWYKLNALQRMRGSSRYAVSSRHSIISIYYDETGLQELVYIVNKDGKEKFTKRDFPVDTVLTYDLLISTPHKKMTFNGKDYIRFTHRCPFATLRVVDLPLPQRFTRVEHYWATPPDIMDKSGFHYQKSIIVYQGLVYQLLQLHSSYHRPYADPVHDPTWRWWKNQKEEAEYFNYMASNWKSLGGIFVDMTNYAKIYNLIPENDLPRNLYLDKNTAYTFNLFLTIRTARESLGETAEENSLHYIWVSLTLAHPEYVEAELQRQELISRGSVFYRITIRDNGNYPRQQLSGKNLLRSSAGIKVVNSELSCYHHKNLSPGLKGTDTLRIHIGCPPGKRLAFDITHTKNYTTEKNKRYFDCVEPDPEMPCFFFSDVFYPFFLIQDMVTGDSGRFHGSYLFSIIGGGAFSKSNIRYFTQEEIIMYNTVSNSSALIWARADIEIDETNEEGFPVLSESNSGIVWICQKNSPCYDIVPQSMATPNYYFVIKVSNRGVDQTTYCDYALEFIVHIHGLRLSPTRALHIMKISMAVVIGLVVLYIFVDAVAPQVKEYWKKLVKKMEETMAFRAESSLTFSSSFTSQGSLQQLPSDISSGDPATLQFTQSHSKRMPQHHGAH</sequence>
<dbReference type="InterPro" id="IPR028246">
    <property type="entry name" value="CATSPERG"/>
</dbReference>
<evidence type="ECO:0000256" key="2">
    <source>
        <dbReference type="SAM" id="SignalP"/>
    </source>
</evidence>
<evidence type="ECO:0000259" key="4">
    <source>
        <dbReference type="Pfam" id="PF22840"/>
    </source>
</evidence>
<keyword evidence="1" id="KW-1133">Transmembrane helix</keyword>
<dbReference type="RefSeq" id="XP_060549794.1">
    <property type="nucleotide sequence ID" value="XM_060693811.1"/>
</dbReference>
<dbReference type="Proteomes" id="UP001652622">
    <property type="component" value="Unplaced"/>
</dbReference>
<feature type="domain" description="CATSPERG beta-propeller" evidence="3">
    <location>
        <begin position="210"/>
        <end position="647"/>
    </location>
</feature>
<evidence type="ECO:0000313" key="7">
    <source>
        <dbReference type="Proteomes" id="UP001652622"/>
    </source>
</evidence>
<evidence type="ECO:0000256" key="1">
    <source>
        <dbReference type="SAM" id="Phobius"/>
    </source>
</evidence>
<dbReference type="InterPro" id="IPR053872">
    <property type="entry name" value="CATSPERG_N"/>
</dbReference>
<gene>
    <name evidence="8" type="primary">CATSPERG</name>
</gene>
<keyword evidence="7" id="KW-1185">Reference proteome</keyword>
<reference evidence="8" key="1">
    <citation type="submission" date="2025-08" db="UniProtKB">
        <authorList>
            <consortium name="RefSeq"/>
        </authorList>
    </citation>
    <scope>IDENTIFICATION</scope>
    <source>
        <tissue evidence="8">Blood</tissue>
    </source>
</reference>
<evidence type="ECO:0000259" key="5">
    <source>
        <dbReference type="Pfam" id="PF22846"/>
    </source>
</evidence>
<keyword evidence="1" id="KW-0472">Membrane</keyword>
<organism evidence="7 8">
    <name type="scientific">Pantherophis guttatus</name>
    <name type="common">Corn snake</name>
    <name type="synonym">Elaphe guttata</name>
    <dbReference type="NCBI Taxonomy" id="94885"/>
    <lineage>
        <taxon>Eukaryota</taxon>
        <taxon>Metazoa</taxon>
        <taxon>Chordata</taxon>
        <taxon>Craniata</taxon>
        <taxon>Vertebrata</taxon>
        <taxon>Euteleostomi</taxon>
        <taxon>Lepidosauria</taxon>
        <taxon>Squamata</taxon>
        <taxon>Bifurcata</taxon>
        <taxon>Unidentata</taxon>
        <taxon>Episquamata</taxon>
        <taxon>Toxicofera</taxon>
        <taxon>Serpentes</taxon>
        <taxon>Colubroidea</taxon>
        <taxon>Colubridae</taxon>
        <taxon>Colubrinae</taxon>
        <taxon>Pantherophis</taxon>
    </lineage>
</organism>
<feature type="domain" description="CATSPERG Ig-like" evidence="6">
    <location>
        <begin position="752"/>
        <end position="874"/>
    </location>
</feature>
<keyword evidence="1" id="KW-0812">Transmembrane</keyword>
<feature type="transmembrane region" description="Helical" evidence="1">
    <location>
        <begin position="1070"/>
        <end position="1089"/>
    </location>
</feature>
<feature type="chain" id="PRO_5047237194" evidence="2">
    <location>
        <begin position="36"/>
        <end position="1159"/>
    </location>
</feature>
<dbReference type="Pfam" id="PF22840">
    <property type="entry name" value="CATSPERG_NTD"/>
    <property type="match status" value="1"/>
</dbReference>
<dbReference type="GeneID" id="117677599"/>
<dbReference type="PANTHER" id="PTHR14327">
    <property type="entry name" value="CATION CHANNEL SPERM-ASSOCIATED PROTEIN SUBUNIT GAMMA"/>
    <property type="match status" value="1"/>
</dbReference>
<evidence type="ECO:0000313" key="8">
    <source>
        <dbReference type="RefSeq" id="XP_060549794.1"/>
    </source>
</evidence>
<evidence type="ECO:0000259" key="6">
    <source>
        <dbReference type="Pfam" id="PF22851"/>
    </source>
</evidence>
<feature type="signal peptide" evidence="2">
    <location>
        <begin position="1"/>
        <end position="35"/>
    </location>
</feature>
<proteinExistence type="predicted"/>
<name>A0ABM3ZN41_PANGU</name>
<dbReference type="InterPro" id="IPR053873">
    <property type="entry name" value="CATSPERG_C"/>
</dbReference>
<evidence type="ECO:0000259" key="3">
    <source>
        <dbReference type="Pfam" id="PF15064"/>
    </source>
</evidence>